<dbReference type="Proteomes" id="UP001176429">
    <property type="component" value="Unassembled WGS sequence"/>
</dbReference>
<feature type="transmembrane region" description="Helical" evidence="2">
    <location>
        <begin position="20"/>
        <end position="41"/>
    </location>
</feature>
<keyword evidence="2" id="KW-1133">Transmembrane helix</keyword>
<dbReference type="RefSeq" id="WP_305007543.1">
    <property type="nucleotide sequence ID" value="NZ_JAUQSY010000010.1"/>
</dbReference>
<keyword evidence="2" id="KW-0472">Membrane</keyword>
<proteinExistence type="predicted"/>
<keyword evidence="4" id="KW-1185">Reference proteome</keyword>
<feature type="region of interest" description="Disordered" evidence="1">
    <location>
        <begin position="713"/>
        <end position="733"/>
    </location>
</feature>
<gene>
    <name evidence="3" type="ORF">Q5H93_15700</name>
</gene>
<evidence type="ECO:0000313" key="4">
    <source>
        <dbReference type="Proteomes" id="UP001176429"/>
    </source>
</evidence>
<evidence type="ECO:0000256" key="1">
    <source>
        <dbReference type="SAM" id="MobiDB-lite"/>
    </source>
</evidence>
<evidence type="ECO:0008006" key="5">
    <source>
        <dbReference type="Google" id="ProtNLM"/>
    </source>
</evidence>
<dbReference type="EMBL" id="JAUQSY010000010">
    <property type="protein sequence ID" value="MDO7876189.1"/>
    <property type="molecule type" value="Genomic_DNA"/>
</dbReference>
<protein>
    <recommendedName>
        <fullName evidence="5">AsmA-like C-terminal domain-containing protein</fullName>
    </recommendedName>
</protein>
<reference evidence="3" key="1">
    <citation type="submission" date="2023-07" db="EMBL/GenBank/DDBJ databases">
        <authorList>
            <person name="Kim M.K."/>
        </authorList>
    </citation>
    <scope>NUCLEOTIDE SEQUENCE</scope>
    <source>
        <strain evidence="3">ASUV-10-1</strain>
    </source>
</reference>
<evidence type="ECO:0000256" key="2">
    <source>
        <dbReference type="SAM" id="Phobius"/>
    </source>
</evidence>
<name>A0ABT9BES9_9BACT</name>
<sequence>MSDSAPSVPASPPTRRYRWAWWLLGILATVALLIGLALYFLDPWLKQKLEKQVAEQTHGQYQLKIGDLRTHLFSGSIELRYLRLRPAAQVADTLPRLRAAAARLTVSGVGLWEVWRKEVVPVDSLALDSLRFALECFPKKPTCPDPRPLHQRLPLGLPGLRLGLLRLHDAQLVAQNEAKPLARLRRANLTARDLLLTAAGAADTQRLAYAAAWQVALRGTRFDGGLHQIRVGRAYFSTDSQSLTLRRVQLWPARPDEPRHGAARFRLNLPELRAKGLKAARWQHLRHFQADSLVLESPSLSFWPPDQPPPPVWKMLAPLLGRADLKAGQVRHGWLAFAELSHQPVARGINLLGLGIRVDSVAGRNGSGRVLYARRWVGSSGRITGTFSAPTYPASIAQLNFDTQKGWVRLRRLALTPRFRPAELNRRVGYQKSTIALRIAELNFQGVDFPRLADDKDVFVSRLTAERPRLYIASDGRGPLTPYPSDITPEAVRRLKFKLDVRRFDVRNGRLLSVYRSPATPIAGTLRFTRFGGSIFNFSNTHHQTPATPLTGYAVGYLENQCRMEVHLRAYLLDPLGRHTGWGNFGPAQLTILNPMLLPTREMRFESGQVQRIDFTMRGDQKQVTGTMRARYSDVKFQQLRYKKKDDKIDKTLWTRLKTGAINAVIRDQNPRPGGRFVTGEMTSRREPRFSVFSLWRQGIVSGGLHSVGVPQKMAQKLSQSQDTAPLPPAGAR</sequence>
<accession>A0ABT9BES9</accession>
<comment type="caution">
    <text evidence="3">The sequence shown here is derived from an EMBL/GenBank/DDBJ whole genome shotgun (WGS) entry which is preliminary data.</text>
</comment>
<keyword evidence="2" id="KW-0812">Transmembrane</keyword>
<evidence type="ECO:0000313" key="3">
    <source>
        <dbReference type="EMBL" id="MDO7876189.1"/>
    </source>
</evidence>
<organism evidence="3 4">
    <name type="scientific">Hymenobacter aranciens</name>
    <dbReference type="NCBI Taxonomy" id="3063996"/>
    <lineage>
        <taxon>Bacteria</taxon>
        <taxon>Pseudomonadati</taxon>
        <taxon>Bacteroidota</taxon>
        <taxon>Cytophagia</taxon>
        <taxon>Cytophagales</taxon>
        <taxon>Hymenobacteraceae</taxon>
        <taxon>Hymenobacter</taxon>
    </lineage>
</organism>